<sequence>MNSPAIRFNGQVEYALDGDFAKLGAHLDIDAPEQIAEERLSLQLWACDEYFDTTAPQNTRIASLPLQPLLFSGFYSDQAQALPPAGNRDYLIAMALVGENAEGGERVHDVALFNNRQLFTQPRIYGRVDSQVLEGCIELRIESIANPRDEQNLSGSLSLEVWALNQPYTGGAFTGFQLGGCELGALNGGAQWRDNLFTLNMEQPPAGEWSLVLMLREWTSAGYLTRDYRQLCELVQQPTAAAPLAVEQQLAPIEMDAPSKDVEPQTLQAEPAAQPAPAKKAGKAEAAGKKASAPVAKKAVKAAVETKRVEAKEKAATKAKAEVQAKAAVKPAAKSAVKTAPKAEAKAELKADVKESKAQVSINKAGAEALAAVRGLSPRLAKEIIAERPYASLDQLTKVRGLGAKTVAKLKKFLCL</sequence>
<feature type="compositionally biased region" description="Low complexity" evidence="1">
    <location>
        <begin position="269"/>
        <end position="279"/>
    </location>
</feature>
<feature type="domain" description="Helix-hairpin-helix DNA-binding motif class 1" evidence="2">
    <location>
        <begin position="368"/>
        <end position="387"/>
    </location>
</feature>
<dbReference type="AlphaFoldDB" id="A0A1H5X251"/>
<protein>
    <submittedName>
        <fullName evidence="3">DNA uptake protein ComE</fullName>
    </submittedName>
</protein>
<dbReference type="GO" id="GO:0003677">
    <property type="term" value="F:DNA binding"/>
    <property type="evidence" value="ECO:0007669"/>
    <property type="project" value="InterPro"/>
</dbReference>
<keyword evidence="4" id="KW-1185">Reference proteome</keyword>
<dbReference type="Gene3D" id="1.10.150.320">
    <property type="entry name" value="Photosystem II 12 kDa extrinsic protein"/>
    <property type="match status" value="1"/>
</dbReference>
<evidence type="ECO:0000313" key="4">
    <source>
        <dbReference type="Proteomes" id="UP000236745"/>
    </source>
</evidence>
<evidence type="ECO:0000313" key="3">
    <source>
        <dbReference type="EMBL" id="SEG05440.1"/>
    </source>
</evidence>
<dbReference type="Proteomes" id="UP000236745">
    <property type="component" value="Unassembled WGS sequence"/>
</dbReference>
<feature type="domain" description="Helix-hairpin-helix DNA-binding motif class 1" evidence="2">
    <location>
        <begin position="394"/>
        <end position="413"/>
    </location>
</feature>
<accession>A0A1H5X251</accession>
<dbReference type="SMART" id="SM00278">
    <property type="entry name" value="HhH1"/>
    <property type="match status" value="2"/>
</dbReference>
<dbReference type="SUPFAM" id="SSF81585">
    <property type="entry name" value="PsbU/PolX domain-like"/>
    <property type="match status" value="1"/>
</dbReference>
<dbReference type="RefSeq" id="WP_104002147.1">
    <property type="nucleotide sequence ID" value="NZ_FNVQ01000001.1"/>
</dbReference>
<dbReference type="InterPro" id="IPR003583">
    <property type="entry name" value="Hlx-hairpin-Hlx_DNA-bd_motif"/>
</dbReference>
<reference evidence="3 4" key="1">
    <citation type="submission" date="2016-10" db="EMBL/GenBank/DDBJ databases">
        <authorList>
            <person name="de Groot N.N."/>
        </authorList>
    </citation>
    <scope>NUCLEOTIDE SEQUENCE [LARGE SCALE GENOMIC DNA]</scope>
    <source>
        <strain evidence="3 4">DSM 22012</strain>
    </source>
</reference>
<evidence type="ECO:0000256" key="1">
    <source>
        <dbReference type="SAM" id="MobiDB-lite"/>
    </source>
</evidence>
<gene>
    <name evidence="3" type="ORF">SAMN05444390_1011229</name>
</gene>
<organism evidence="3 4">
    <name type="scientific">Marinobacterium lutimaris</name>
    <dbReference type="NCBI Taxonomy" id="568106"/>
    <lineage>
        <taxon>Bacteria</taxon>
        <taxon>Pseudomonadati</taxon>
        <taxon>Pseudomonadota</taxon>
        <taxon>Gammaproteobacteria</taxon>
        <taxon>Oceanospirillales</taxon>
        <taxon>Oceanospirillaceae</taxon>
        <taxon>Marinobacterium</taxon>
    </lineage>
</organism>
<dbReference type="GO" id="GO:0006281">
    <property type="term" value="P:DNA repair"/>
    <property type="evidence" value="ECO:0007669"/>
    <property type="project" value="InterPro"/>
</dbReference>
<feature type="region of interest" description="Disordered" evidence="1">
    <location>
        <begin position="259"/>
        <end position="292"/>
    </location>
</feature>
<dbReference type="GO" id="GO:0015628">
    <property type="term" value="P:protein secretion by the type II secretion system"/>
    <property type="evidence" value="ECO:0007669"/>
    <property type="project" value="TreeGrafter"/>
</dbReference>
<dbReference type="OrthoDB" id="9179253at2"/>
<dbReference type="Pfam" id="PF12836">
    <property type="entry name" value="HHH_3"/>
    <property type="match status" value="1"/>
</dbReference>
<evidence type="ECO:0000259" key="2">
    <source>
        <dbReference type="SMART" id="SM00278"/>
    </source>
</evidence>
<dbReference type="PANTHER" id="PTHR21180">
    <property type="entry name" value="ENDONUCLEASE/EXONUCLEASE/PHOSPHATASE FAMILY DOMAIN-CONTAINING PROTEIN 1"/>
    <property type="match status" value="1"/>
</dbReference>
<proteinExistence type="predicted"/>
<dbReference type="GO" id="GO:0015627">
    <property type="term" value="C:type II protein secretion system complex"/>
    <property type="evidence" value="ECO:0007669"/>
    <property type="project" value="TreeGrafter"/>
</dbReference>
<dbReference type="PANTHER" id="PTHR21180:SF32">
    <property type="entry name" value="ENDONUCLEASE_EXONUCLEASE_PHOSPHATASE FAMILY DOMAIN-CONTAINING PROTEIN 1"/>
    <property type="match status" value="1"/>
</dbReference>
<name>A0A1H5X251_9GAMM</name>
<dbReference type="InterPro" id="IPR051675">
    <property type="entry name" value="Endo/Exo/Phosphatase_dom_1"/>
</dbReference>
<dbReference type="EMBL" id="FNVQ01000001">
    <property type="protein sequence ID" value="SEG05440.1"/>
    <property type="molecule type" value="Genomic_DNA"/>
</dbReference>